<dbReference type="Gene3D" id="1.10.510.10">
    <property type="entry name" value="Transferase(Phosphotransferase) domain 1"/>
    <property type="match status" value="1"/>
</dbReference>
<dbReference type="EMBL" id="AGZS01000005">
    <property type="protein sequence ID" value="EJD64761.1"/>
    <property type="molecule type" value="Genomic_DNA"/>
</dbReference>
<dbReference type="eggNOG" id="COG0515">
    <property type="taxonomic scope" value="Bacteria"/>
</dbReference>
<evidence type="ECO:0000256" key="3">
    <source>
        <dbReference type="ARBA" id="ARBA00022777"/>
    </source>
</evidence>
<keyword evidence="4 5" id="KW-0067">ATP-binding</keyword>
<evidence type="ECO:0000256" key="4">
    <source>
        <dbReference type="ARBA" id="ARBA00022840"/>
    </source>
</evidence>
<evidence type="ECO:0000259" key="7">
    <source>
        <dbReference type="PROSITE" id="PS50011"/>
    </source>
</evidence>
<dbReference type="PANTHER" id="PTHR43289">
    <property type="entry name" value="MITOGEN-ACTIVATED PROTEIN KINASE KINASE KINASE 20-RELATED"/>
    <property type="match status" value="1"/>
</dbReference>
<evidence type="ECO:0000256" key="5">
    <source>
        <dbReference type="PROSITE-ProRule" id="PRU10141"/>
    </source>
</evidence>
<dbReference type="PROSITE" id="PS50011">
    <property type="entry name" value="PROTEIN_KINASE_DOM"/>
    <property type="match status" value="1"/>
</dbReference>
<dbReference type="InterPro" id="IPR017441">
    <property type="entry name" value="Protein_kinase_ATP_BS"/>
</dbReference>
<dbReference type="Gene3D" id="3.30.200.20">
    <property type="entry name" value="Phosphorylase Kinase, domain 1"/>
    <property type="match status" value="1"/>
</dbReference>
<keyword evidence="6" id="KW-0472">Membrane</keyword>
<keyword evidence="6" id="KW-1133">Transmembrane helix</keyword>
<dbReference type="PANTHER" id="PTHR43289:SF34">
    <property type="entry name" value="SERINE_THREONINE-PROTEIN KINASE YBDM-RELATED"/>
    <property type="match status" value="1"/>
</dbReference>
<feature type="binding site" evidence="5">
    <location>
        <position position="41"/>
    </location>
    <ligand>
        <name>ATP</name>
        <dbReference type="ChEBI" id="CHEBI:30616"/>
    </ligand>
</feature>
<dbReference type="GO" id="GO:0004674">
    <property type="term" value="F:protein serine/threonine kinase activity"/>
    <property type="evidence" value="ECO:0007669"/>
    <property type="project" value="TreeGrafter"/>
</dbReference>
<organism evidence="8 9">
    <name type="scientific">Scardovia wiggsiae F0424</name>
    <dbReference type="NCBI Taxonomy" id="857290"/>
    <lineage>
        <taxon>Bacteria</taxon>
        <taxon>Bacillati</taxon>
        <taxon>Actinomycetota</taxon>
        <taxon>Actinomycetes</taxon>
        <taxon>Bifidobacteriales</taxon>
        <taxon>Bifidobacteriaceae</taxon>
        <taxon>Scardovia</taxon>
    </lineage>
</organism>
<proteinExistence type="predicted"/>
<evidence type="ECO:0000256" key="1">
    <source>
        <dbReference type="ARBA" id="ARBA00022679"/>
    </source>
</evidence>
<dbReference type="CDD" id="cd14014">
    <property type="entry name" value="STKc_PknB_like"/>
    <property type="match status" value="1"/>
</dbReference>
<evidence type="ECO:0000256" key="6">
    <source>
        <dbReference type="SAM" id="Phobius"/>
    </source>
</evidence>
<keyword evidence="3" id="KW-0418">Kinase</keyword>
<keyword evidence="2 5" id="KW-0547">Nucleotide-binding</keyword>
<keyword evidence="1" id="KW-0808">Transferase</keyword>
<dbReference type="AlphaFoldDB" id="J0X063"/>
<dbReference type="PROSITE" id="PS00107">
    <property type="entry name" value="PROTEIN_KINASE_ATP"/>
    <property type="match status" value="1"/>
</dbReference>
<dbReference type="SMART" id="SM00220">
    <property type="entry name" value="S_TKc"/>
    <property type="match status" value="1"/>
</dbReference>
<accession>J0X063</accession>
<gene>
    <name evidence="8" type="ORF">HMPREF9156_00937</name>
</gene>
<sequence>MTRENDIVGGRYRIIAQIGTGGMSTVYLAIDKTLNKQWAVKEIRNVEDKHKREVIVRSLVEEANLIKAFDHPAIPRIVDLVDEHGSLYVVMDYIEGRTLREVRREKQQCTEKEVVDWGIQLCSVLDYIHRRKPPVVFSDMKPSNVMLKPDGTVMLIDFGIAHISGKPVHSAEEAAQGILNLGTPGYGSPEQFSKGAVTDARSDVYSLGMTLHFLLTGVDPTQQVYPIRQYRPELSEGLEKVIDRAIDKNPDKRYQSCAEFAYALRHYKEEDDAHIRALKRKWYSFVAVLVASVLCAVLGLGALGAEAITRNNSFDYWMGAARQEPRKAEAVNFYKKAAALRPKSIEPFEGMLKRYRADGKFTPDEAVQYTDAVRANEGVLRTDEIHWAQLCYDTGLLYWFYYADAQSDSAQADPISLQYERIRYSQQWMRYAADTGAFKYQKQAQTYADIAAFNTQVVPEIVQGTDKGKFRGYFTELEQLVNTVQNESNEVMRLYVSQFVQNVLSTYTRKFRADKIDKSRMLALAERCMAIAKDTSTTSHATDELKEAILNQENNTRQSIIDGFVDARKVGNNEAR</sequence>
<dbReference type="InterPro" id="IPR000719">
    <property type="entry name" value="Prot_kinase_dom"/>
</dbReference>
<evidence type="ECO:0000256" key="2">
    <source>
        <dbReference type="ARBA" id="ARBA00022741"/>
    </source>
</evidence>
<dbReference type="Pfam" id="PF00069">
    <property type="entry name" value="Pkinase"/>
    <property type="match status" value="1"/>
</dbReference>
<evidence type="ECO:0000313" key="8">
    <source>
        <dbReference type="EMBL" id="EJD64761.1"/>
    </source>
</evidence>
<comment type="caution">
    <text evidence="8">The sequence shown here is derived from an EMBL/GenBank/DDBJ whole genome shotgun (WGS) entry which is preliminary data.</text>
</comment>
<dbReference type="GO" id="GO:0005524">
    <property type="term" value="F:ATP binding"/>
    <property type="evidence" value="ECO:0007669"/>
    <property type="project" value="UniProtKB-UniRule"/>
</dbReference>
<dbReference type="SUPFAM" id="SSF56112">
    <property type="entry name" value="Protein kinase-like (PK-like)"/>
    <property type="match status" value="1"/>
</dbReference>
<keyword evidence="6" id="KW-0812">Transmembrane</keyword>
<evidence type="ECO:0000313" key="9">
    <source>
        <dbReference type="Proteomes" id="UP000006415"/>
    </source>
</evidence>
<name>J0X063_9BIFI</name>
<keyword evidence="9" id="KW-1185">Reference proteome</keyword>
<dbReference type="RefSeq" id="WP_007148001.1">
    <property type="nucleotide sequence ID" value="NZ_AKCI01000001.1"/>
</dbReference>
<protein>
    <recommendedName>
        <fullName evidence="7">Protein kinase domain-containing protein</fullName>
    </recommendedName>
</protein>
<feature type="domain" description="Protein kinase" evidence="7">
    <location>
        <begin position="12"/>
        <end position="265"/>
    </location>
</feature>
<dbReference type="HOGENOM" id="CLU_027333_0_0_11"/>
<dbReference type="Proteomes" id="UP000006415">
    <property type="component" value="Unassembled WGS sequence"/>
</dbReference>
<dbReference type="OrthoDB" id="137117at2"/>
<reference evidence="8 9" key="1">
    <citation type="submission" date="2012-01" db="EMBL/GenBank/DDBJ databases">
        <title>The Genome Sequence of Scardovia wiggsiae F0424.</title>
        <authorList>
            <consortium name="The Broad Institute Genome Sequencing Platform"/>
            <person name="Earl A."/>
            <person name="Ward D."/>
            <person name="Feldgarden M."/>
            <person name="Gevers D."/>
            <person name="Izard J."/>
            <person name="Ganesan A."/>
            <person name="Baranova O.V."/>
            <person name="Blanton J.M."/>
            <person name="Tanner A.C."/>
            <person name="Mathney J."/>
            <person name="Dewhirst F.E."/>
            <person name="Young S.K."/>
            <person name="Zeng Q."/>
            <person name="Gargeya S."/>
            <person name="Fitzgerald M."/>
            <person name="Haas B."/>
            <person name="Abouelleil A."/>
            <person name="Alvarado L."/>
            <person name="Arachchi H.M."/>
            <person name="Berlin A."/>
            <person name="Chapman S.B."/>
            <person name="Gearin G."/>
            <person name="Goldberg J."/>
            <person name="Griggs A."/>
            <person name="Gujja S."/>
            <person name="Hansen M."/>
            <person name="Heiman D."/>
            <person name="Howarth C."/>
            <person name="Larimer J."/>
            <person name="Lui A."/>
            <person name="MacDonald P.J.P."/>
            <person name="McCowen C."/>
            <person name="Montmayeur A."/>
            <person name="Murphy C."/>
            <person name="Neiman D."/>
            <person name="Pearson M."/>
            <person name="Priest M."/>
            <person name="Roberts A."/>
            <person name="Saif S."/>
            <person name="Shea T."/>
            <person name="Sisk P."/>
            <person name="Stolte C."/>
            <person name="Sykes S."/>
            <person name="Wortman J."/>
            <person name="Nusbaum C."/>
            <person name="Birren B."/>
        </authorList>
    </citation>
    <scope>NUCLEOTIDE SEQUENCE [LARGE SCALE GENOMIC DNA]</scope>
    <source>
        <strain evidence="8 9">F0424</strain>
    </source>
</reference>
<dbReference type="STRING" id="857290.HMPREF9156_00937"/>
<feature type="transmembrane region" description="Helical" evidence="6">
    <location>
        <begin position="282"/>
        <end position="303"/>
    </location>
</feature>
<dbReference type="InterPro" id="IPR011009">
    <property type="entry name" value="Kinase-like_dom_sf"/>
</dbReference>